<keyword evidence="1" id="KW-0472">Membrane</keyword>
<dbReference type="GO" id="GO:0016020">
    <property type="term" value="C:membrane"/>
    <property type="evidence" value="ECO:0007669"/>
    <property type="project" value="InterPro"/>
</dbReference>
<dbReference type="PANTHER" id="PTHR33219:SF14">
    <property type="entry name" value="PROTEIN COFACTOR ASSEMBLY OF COMPLEX C SUBUNIT B CCB3, CHLOROPLASTIC-RELATED"/>
    <property type="match status" value="1"/>
</dbReference>
<name>A0A7S3RB18_DUNTE</name>
<dbReference type="AlphaFoldDB" id="A0A7S3RB18"/>
<proteinExistence type="predicted"/>
<evidence type="ECO:0000313" key="2">
    <source>
        <dbReference type="EMBL" id="CAE0507545.1"/>
    </source>
</evidence>
<feature type="transmembrane region" description="Helical" evidence="1">
    <location>
        <begin position="93"/>
        <end position="111"/>
    </location>
</feature>
<keyword evidence="1" id="KW-1133">Transmembrane helix</keyword>
<dbReference type="EMBL" id="HBIP01037437">
    <property type="protein sequence ID" value="CAE0507545.1"/>
    <property type="molecule type" value="Transcribed_RNA"/>
</dbReference>
<protein>
    <submittedName>
        <fullName evidence="2">Uncharacterized protein</fullName>
    </submittedName>
</protein>
<sequence>MATSASRSFVGLQSSSAASRRLPVPQAKLGPQLHPTAPSACCSSASSHTQPSLIDKAFLLARVGAAWNAAKVLPAPATPKDLRAQMASAGRSCMAVALPFASSVISGGGGANSMGEVYFALSKAIDIYMMVLTVRVLLTWFRQINWMSEPARTLRQFTDPPLNACRGIIPAIGGIDLSPMLLFFGLSFLSKQLKILAIGA</sequence>
<feature type="transmembrane region" description="Helical" evidence="1">
    <location>
        <begin position="117"/>
        <end position="138"/>
    </location>
</feature>
<dbReference type="Pfam" id="PF02325">
    <property type="entry name" value="CCB3_YggT"/>
    <property type="match status" value="1"/>
</dbReference>
<dbReference type="InterPro" id="IPR003425">
    <property type="entry name" value="CCB3/YggT"/>
</dbReference>
<gene>
    <name evidence="2" type="ORF">DTER00134_LOCUS22622</name>
</gene>
<reference evidence="2" key="1">
    <citation type="submission" date="2021-01" db="EMBL/GenBank/DDBJ databases">
        <authorList>
            <person name="Corre E."/>
            <person name="Pelletier E."/>
            <person name="Niang G."/>
            <person name="Scheremetjew M."/>
            <person name="Finn R."/>
            <person name="Kale V."/>
            <person name="Holt S."/>
            <person name="Cochrane G."/>
            <person name="Meng A."/>
            <person name="Brown T."/>
            <person name="Cohen L."/>
        </authorList>
    </citation>
    <scope>NUCLEOTIDE SEQUENCE</scope>
    <source>
        <strain evidence="2">CCMP1320</strain>
    </source>
</reference>
<keyword evidence="1" id="KW-0812">Transmembrane</keyword>
<organism evidence="2">
    <name type="scientific">Dunaliella tertiolecta</name>
    <name type="common">Green alga</name>
    <dbReference type="NCBI Taxonomy" id="3047"/>
    <lineage>
        <taxon>Eukaryota</taxon>
        <taxon>Viridiplantae</taxon>
        <taxon>Chlorophyta</taxon>
        <taxon>core chlorophytes</taxon>
        <taxon>Chlorophyceae</taxon>
        <taxon>CS clade</taxon>
        <taxon>Chlamydomonadales</taxon>
        <taxon>Dunaliellaceae</taxon>
        <taxon>Dunaliella</taxon>
    </lineage>
</organism>
<dbReference type="PANTHER" id="PTHR33219">
    <property type="entry name" value="YLMG HOMOLOG PROTEIN 2, CHLOROPLASTIC"/>
    <property type="match status" value="1"/>
</dbReference>
<evidence type="ECO:0000256" key="1">
    <source>
        <dbReference type="SAM" id="Phobius"/>
    </source>
</evidence>
<accession>A0A7S3RB18</accession>
<dbReference type="GO" id="GO:0010020">
    <property type="term" value="P:chloroplast fission"/>
    <property type="evidence" value="ECO:0007669"/>
    <property type="project" value="TreeGrafter"/>
</dbReference>